<feature type="non-terminal residue" evidence="2">
    <location>
        <position position="76"/>
    </location>
</feature>
<evidence type="ECO:0000313" key="2">
    <source>
        <dbReference type="EMBL" id="KAG7306315.1"/>
    </source>
</evidence>
<feature type="compositionally biased region" description="Low complexity" evidence="1">
    <location>
        <begin position="32"/>
        <end position="47"/>
    </location>
</feature>
<dbReference type="Proteomes" id="UP000823941">
    <property type="component" value="Chromosome 12"/>
</dbReference>
<keyword evidence="3" id="KW-1185">Reference proteome</keyword>
<feature type="compositionally biased region" description="Polar residues" evidence="1">
    <location>
        <begin position="1"/>
        <end position="10"/>
    </location>
</feature>
<evidence type="ECO:0000256" key="1">
    <source>
        <dbReference type="SAM" id="MobiDB-lite"/>
    </source>
</evidence>
<name>A0ABQ7QMU9_PLUXY</name>
<accession>A0ABQ7QMU9</accession>
<organism evidence="2 3">
    <name type="scientific">Plutella xylostella</name>
    <name type="common">Diamondback moth</name>
    <name type="synonym">Plutella maculipennis</name>
    <dbReference type="NCBI Taxonomy" id="51655"/>
    <lineage>
        <taxon>Eukaryota</taxon>
        <taxon>Metazoa</taxon>
        <taxon>Ecdysozoa</taxon>
        <taxon>Arthropoda</taxon>
        <taxon>Hexapoda</taxon>
        <taxon>Insecta</taxon>
        <taxon>Pterygota</taxon>
        <taxon>Neoptera</taxon>
        <taxon>Endopterygota</taxon>
        <taxon>Lepidoptera</taxon>
        <taxon>Glossata</taxon>
        <taxon>Ditrysia</taxon>
        <taxon>Yponomeutoidea</taxon>
        <taxon>Plutellidae</taxon>
        <taxon>Plutella</taxon>
    </lineage>
</organism>
<proteinExistence type="predicted"/>
<reference evidence="2 3" key="1">
    <citation type="submission" date="2021-06" db="EMBL/GenBank/DDBJ databases">
        <title>A haploid diamondback moth (Plutella xylostella L.) genome assembly resolves 31 chromosomes and identifies a diamide resistance mutation.</title>
        <authorList>
            <person name="Ward C.M."/>
            <person name="Perry K.D."/>
            <person name="Baker G."/>
            <person name="Powis K."/>
            <person name="Heckel D.G."/>
            <person name="Baxter S.W."/>
        </authorList>
    </citation>
    <scope>NUCLEOTIDE SEQUENCE [LARGE SCALE GENOMIC DNA]</scope>
    <source>
        <strain evidence="2 3">LV</strain>
        <tissue evidence="2">Single pupa</tissue>
    </source>
</reference>
<feature type="compositionally biased region" description="Basic residues" evidence="1">
    <location>
        <begin position="51"/>
        <end position="67"/>
    </location>
</feature>
<sequence>MSESNLNTVQGEVEATEVEPAPGPSKGRPDSSDSSTESSSTTSSDSSGSDRKKRRKKKSRRTKRRRHDLLEKLAKE</sequence>
<comment type="caution">
    <text evidence="2">The sequence shown here is derived from an EMBL/GenBank/DDBJ whole genome shotgun (WGS) entry which is preliminary data.</text>
</comment>
<protein>
    <submittedName>
        <fullName evidence="2">Uncharacterized protein</fullName>
    </submittedName>
</protein>
<dbReference type="EMBL" id="JAHIBW010000012">
    <property type="protein sequence ID" value="KAG7306315.1"/>
    <property type="molecule type" value="Genomic_DNA"/>
</dbReference>
<evidence type="ECO:0000313" key="3">
    <source>
        <dbReference type="Proteomes" id="UP000823941"/>
    </source>
</evidence>
<gene>
    <name evidence="2" type="ORF">JYU34_008923</name>
</gene>
<feature type="region of interest" description="Disordered" evidence="1">
    <location>
        <begin position="1"/>
        <end position="76"/>
    </location>
</feature>